<proteinExistence type="predicted"/>
<keyword evidence="3" id="KW-1185">Reference proteome</keyword>
<evidence type="ECO:0000313" key="3">
    <source>
        <dbReference type="Proteomes" id="UP001142372"/>
    </source>
</evidence>
<dbReference type="SUPFAM" id="SSF46785">
    <property type="entry name" value="Winged helix' DNA-binding domain"/>
    <property type="match status" value="1"/>
</dbReference>
<protein>
    <recommendedName>
        <fullName evidence="1">HTH arsR-type domain-containing protein</fullName>
    </recommendedName>
</protein>
<dbReference type="InterPro" id="IPR036390">
    <property type="entry name" value="WH_DNA-bd_sf"/>
</dbReference>
<evidence type="ECO:0000259" key="1">
    <source>
        <dbReference type="PROSITE" id="PS50987"/>
    </source>
</evidence>
<feature type="domain" description="HTH arsR-type" evidence="1">
    <location>
        <begin position="19"/>
        <end position="113"/>
    </location>
</feature>
<dbReference type="PANTHER" id="PTHR38600">
    <property type="entry name" value="TRANSCRIPTIONAL REGULATORY PROTEIN"/>
    <property type="match status" value="1"/>
</dbReference>
<dbReference type="Proteomes" id="UP001142372">
    <property type="component" value="Unassembled WGS sequence"/>
</dbReference>
<dbReference type="Pfam" id="PF12840">
    <property type="entry name" value="HTH_20"/>
    <property type="match status" value="1"/>
</dbReference>
<sequence length="153" mass="16401">MTGRATSEYFPGVESSVAGKYDADARVGMMFSALADPTRRALIADLRDGPKTVGELAARFDVGVPAVSKHLSVLERAGLISRERVAQWRRCRLEAEAFEQLNEWMRHYASLWEGSLDRLDGYLGTLLAGPDAVADDGSAGAVADADADAGATR</sequence>
<gene>
    <name evidence="2" type="ORF">GCM10017584_15740</name>
</gene>
<dbReference type="CDD" id="cd00090">
    <property type="entry name" value="HTH_ARSR"/>
    <property type="match status" value="1"/>
</dbReference>
<dbReference type="InterPro" id="IPR036388">
    <property type="entry name" value="WH-like_DNA-bd_sf"/>
</dbReference>
<dbReference type="PANTHER" id="PTHR38600:SF2">
    <property type="entry name" value="SLL0088 PROTEIN"/>
    <property type="match status" value="1"/>
</dbReference>
<reference evidence="2" key="1">
    <citation type="journal article" date="2014" name="Int. J. Syst. Evol. Microbiol.">
        <title>Complete genome sequence of Corynebacterium casei LMG S-19264T (=DSM 44701T), isolated from a smear-ripened cheese.</title>
        <authorList>
            <consortium name="US DOE Joint Genome Institute (JGI-PGF)"/>
            <person name="Walter F."/>
            <person name="Albersmeier A."/>
            <person name="Kalinowski J."/>
            <person name="Ruckert C."/>
        </authorList>
    </citation>
    <scope>NUCLEOTIDE SEQUENCE</scope>
    <source>
        <strain evidence="2">VKM Ac-1401</strain>
    </source>
</reference>
<dbReference type="GO" id="GO:0003700">
    <property type="term" value="F:DNA-binding transcription factor activity"/>
    <property type="evidence" value="ECO:0007669"/>
    <property type="project" value="InterPro"/>
</dbReference>
<comment type="caution">
    <text evidence="2">The sequence shown here is derived from an EMBL/GenBank/DDBJ whole genome shotgun (WGS) entry which is preliminary data.</text>
</comment>
<organism evidence="2 3">
    <name type="scientific">Leifsonia poae</name>
    <dbReference type="NCBI Taxonomy" id="110933"/>
    <lineage>
        <taxon>Bacteria</taxon>
        <taxon>Bacillati</taxon>
        <taxon>Actinomycetota</taxon>
        <taxon>Actinomycetes</taxon>
        <taxon>Micrococcales</taxon>
        <taxon>Microbacteriaceae</taxon>
        <taxon>Leifsonia</taxon>
    </lineage>
</organism>
<name>A0A9W6H9E5_9MICO</name>
<reference evidence="2" key="2">
    <citation type="submission" date="2023-01" db="EMBL/GenBank/DDBJ databases">
        <authorList>
            <person name="Sun Q."/>
            <person name="Evtushenko L."/>
        </authorList>
    </citation>
    <scope>NUCLEOTIDE SEQUENCE</scope>
    <source>
        <strain evidence="2">VKM Ac-1401</strain>
    </source>
</reference>
<dbReference type="EMBL" id="BSEN01000006">
    <property type="protein sequence ID" value="GLJ76000.1"/>
    <property type="molecule type" value="Genomic_DNA"/>
</dbReference>
<accession>A0A9W6H9E5</accession>
<dbReference type="NCBIfam" id="NF033788">
    <property type="entry name" value="HTH_metalloreg"/>
    <property type="match status" value="1"/>
</dbReference>
<evidence type="ECO:0000313" key="2">
    <source>
        <dbReference type="EMBL" id="GLJ76000.1"/>
    </source>
</evidence>
<dbReference type="Gene3D" id="1.10.10.10">
    <property type="entry name" value="Winged helix-like DNA-binding domain superfamily/Winged helix DNA-binding domain"/>
    <property type="match status" value="1"/>
</dbReference>
<dbReference type="InterPro" id="IPR001845">
    <property type="entry name" value="HTH_ArsR_DNA-bd_dom"/>
</dbReference>
<dbReference type="SMART" id="SM00418">
    <property type="entry name" value="HTH_ARSR"/>
    <property type="match status" value="1"/>
</dbReference>
<dbReference type="AlphaFoldDB" id="A0A9W6H9E5"/>
<dbReference type="PRINTS" id="PR00778">
    <property type="entry name" value="HTHARSR"/>
</dbReference>
<dbReference type="PROSITE" id="PS50987">
    <property type="entry name" value="HTH_ARSR_2"/>
    <property type="match status" value="1"/>
</dbReference>
<dbReference type="InterPro" id="IPR011991">
    <property type="entry name" value="ArsR-like_HTH"/>
</dbReference>